<name>A0AAD8NNJ2_TARER</name>
<keyword evidence="3" id="KW-1185">Reference proteome</keyword>
<accession>A0AAD8NNJ2</accession>
<gene>
    <name evidence="2" type="ORF">QVD17_17986</name>
</gene>
<evidence type="ECO:0000256" key="1">
    <source>
        <dbReference type="SAM" id="MobiDB-lite"/>
    </source>
</evidence>
<sequence length="231" mass="26446">MSQLPESSSSSLNRSSHPAVTTPITSNEQFNEYVEQHKEVNRLVIILQFGRLSYFKEVNGVDKGGYEGFIPSEFNVLFGKTFAFKIDITKYNIEYGYPLYTILKYSDDMVIVTELEDRFVDDNAADTPSDNKHSNYFPEEVTPSNTEKTSVIDESNTQNVSVDKSFGKRIMMEDNDEVPVDGRIVLKRNQKEVYDLEENEESWVTKSKTNVDDGQFDSGKFLLTPKEEKII</sequence>
<protein>
    <submittedName>
        <fullName evidence="2">Uncharacterized protein</fullName>
    </submittedName>
</protein>
<feature type="region of interest" description="Disordered" evidence="1">
    <location>
        <begin position="1"/>
        <end position="22"/>
    </location>
</feature>
<feature type="compositionally biased region" description="Polar residues" evidence="1">
    <location>
        <begin position="142"/>
        <end position="152"/>
    </location>
</feature>
<dbReference type="AlphaFoldDB" id="A0AAD8NNJ2"/>
<dbReference type="Proteomes" id="UP001229421">
    <property type="component" value="Unassembled WGS sequence"/>
</dbReference>
<reference evidence="2" key="1">
    <citation type="journal article" date="2023" name="bioRxiv">
        <title>Improved chromosome-level genome assembly for marigold (Tagetes erecta).</title>
        <authorList>
            <person name="Jiang F."/>
            <person name="Yuan L."/>
            <person name="Wang S."/>
            <person name="Wang H."/>
            <person name="Xu D."/>
            <person name="Wang A."/>
            <person name="Fan W."/>
        </authorList>
    </citation>
    <scope>NUCLEOTIDE SEQUENCE</scope>
    <source>
        <strain evidence="2">WSJ</strain>
        <tissue evidence="2">Leaf</tissue>
    </source>
</reference>
<feature type="region of interest" description="Disordered" evidence="1">
    <location>
        <begin position="125"/>
        <end position="152"/>
    </location>
</feature>
<evidence type="ECO:0000313" key="2">
    <source>
        <dbReference type="EMBL" id="KAK1422700.1"/>
    </source>
</evidence>
<proteinExistence type="predicted"/>
<evidence type="ECO:0000313" key="3">
    <source>
        <dbReference type="Proteomes" id="UP001229421"/>
    </source>
</evidence>
<comment type="caution">
    <text evidence="2">The sequence shown here is derived from an EMBL/GenBank/DDBJ whole genome shotgun (WGS) entry which is preliminary data.</text>
</comment>
<organism evidence="2 3">
    <name type="scientific">Tagetes erecta</name>
    <name type="common">African marigold</name>
    <dbReference type="NCBI Taxonomy" id="13708"/>
    <lineage>
        <taxon>Eukaryota</taxon>
        <taxon>Viridiplantae</taxon>
        <taxon>Streptophyta</taxon>
        <taxon>Embryophyta</taxon>
        <taxon>Tracheophyta</taxon>
        <taxon>Spermatophyta</taxon>
        <taxon>Magnoliopsida</taxon>
        <taxon>eudicotyledons</taxon>
        <taxon>Gunneridae</taxon>
        <taxon>Pentapetalae</taxon>
        <taxon>asterids</taxon>
        <taxon>campanulids</taxon>
        <taxon>Asterales</taxon>
        <taxon>Asteraceae</taxon>
        <taxon>Asteroideae</taxon>
        <taxon>Heliantheae alliance</taxon>
        <taxon>Tageteae</taxon>
        <taxon>Tagetes</taxon>
    </lineage>
</organism>
<dbReference type="EMBL" id="JAUHHV010000005">
    <property type="protein sequence ID" value="KAK1422700.1"/>
    <property type="molecule type" value="Genomic_DNA"/>
</dbReference>
<feature type="compositionally biased region" description="Low complexity" evidence="1">
    <location>
        <begin position="7"/>
        <end position="16"/>
    </location>
</feature>